<dbReference type="RefSeq" id="WP_072787168.1">
    <property type="nucleotide sequence ID" value="NZ_FRCX01000009.1"/>
</dbReference>
<sequence>MKQVILVTGSGRGIGAATALLASRRGYAVCINYHSNAAAAERLRAQIVAEGGEAIAVQADVGVEADVLRLFSTIDEELGPLTALVNNVGVLEQQGKLADMSAERLQRVFNTNILSYFLCSREAVRRMSKARGGQGGGIVNVSSGAARHGGGNVYIDYAASKGAVDVMTLGLSKEVGPEGIRVNCVRPGIIYTEIHASGGDPDRVDKLASTVPLGRGGQPEEIAETILWLLSEQASYVSGAIIDAAGAR</sequence>
<dbReference type="STRING" id="551987.SAMN05192549_10993"/>
<dbReference type="SUPFAM" id="SSF51735">
    <property type="entry name" value="NAD(P)-binding Rossmann-fold domains"/>
    <property type="match status" value="1"/>
</dbReference>
<evidence type="ECO:0000256" key="1">
    <source>
        <dbReference type="ARBA" id="ARBA00006484"/>
    </source>
</evidence>
<reference evidence="4" key="1">
    <citation type="submission" date="2016-11" db="EMBL/GenBank/DDBJ databases">
        <authorList>
            <person name="Varghese N."/>
            <person name="Submissions S."/>
        </authorList>
    </citation>
    <scope>NUCLEOTIDE SEQUENCE [LARGE SCALE GENOMIC DNA]</scope>
    <source>
        <strain evidence="4">Sac-22</strain>
    </source>
</reference>
<dbReference type="GO" id="GO:0016614">
    <property type="term" value="F:oxidoreductase activity, acting on CH-OH group of donors"/>
    <property type="evidence" value="ECO:0007669"/>
    <property type="project" value="UniProtKB-ARBA"/>
</dbReference>
<name>A0A1M7R103_9BURK</name>
<dbReference type="Proteomes" id="UP000184339">
    <property type="component" value="Unassembled WGS sequence"/>
</dbReference>
<dbReference type="PRINTS" id="PR00081">
    <property type="entry name" value="GDHRDH"/>
</dbReference>
<keyword evidence="2" id="KW-0560">Oxidoreductase</keyword>
<dbReference type="NCBIfam" id="NF004777">
    <property type="entry name" value="PRK06123.1"/>
    <property type="match status" value="1"/>
</dbReference>
<dbReference type="PANTHER" id="PTHR48107:SF7">
    <property type="entry name" value="RE15974P"/>
    <property type="match status" value="1"/>
</dbReference>
<dbReference type="PRINTS" id="PR00080">
    <property type="entry name" value="SDRFAMILY"/>
</dbReference>
<dbReference type="InterPro" id="IPR036291">
    <property type="entry name" value="NAD(P)-bd_dom_sf"/>
</dbReference>
<accession>A0A1M7R103</accession>
<dbReference type="OrthoDB" id="20590at2"/>
<proteinExistence type="inferred from homology"/>
<evidence type="ECO:0000313" key="4">
    <source>
        <dbReference type="Proteomes" id="UP000184339"/>
    </source>
</evidence>
<protein>
    <submittedName>
        <fullName evidence="3">NAD(P)-dependent dehydrogenase, short-chain alcohol dehydrogenase family</fullName>
    </submittedName>
</protein>
<keyword evidence="4" id="KW-1185">Reference proteome</keyword>
<organism evidence="3 4">
    <name type="scientific">Duganella sacchari</name>
    <dbReference type="NCBI Taxonomy" id="551987"/>
    <lineage>
        <taxon>Bacteria</taxon>
        <taxon>Pseudomonadati</taxon>
        <taxon>Pseudomonadota</taxon>
        <taxon>Betaproteobacteria</taxon>
        <taxon>Burkholderiales</taxon>
        <taxon>Oxalobacteraceae</taxon>
        <taxon>Telluria group</taxon>
        <taxon>Duganella</taxon>
    </lineage>
</organism>
<gene>
    <name evidence="3" type="ORF">SAMN05192549_10993</name>
</gene>
<dbReference type="CDD" id="cd05233">
    <property type="entry name" value="SDR_c"/>
    <property type="match status" value="1"/>
</dbReference>
<comment type="similarity">
    <text evidence="1">Belongs to the short-chain dehydrogenases/reductases (SDR) family.</text>
</comment>
<dbReference type="Pfam" id="PF13561">
    <property type="entry name" value="adh_short_C2"/>
    <property type="match status" value="1"/>
</dbReference>
<dbReference type="FunFam" id="3.40.50.720:FF:000084">
    <property type="entry name" value="Short-chain dehydrogenase reductase"/>
    <property type="match status" value="1"/>
</dbReference>
<dbReference type="AlphaFoldDB" id="A0A1M7R103"/>
<evidence type="ECO:0000313" key="3">
    <source>
        <dbReference type="EMBL" id="SHN38285.1"/>
    </source>
</evidence>
<evidence type="ECO:0000256" key="2">
    <source>
        <dbReference type="ARBA" id="ARBA00023002"/>
    </source>
</evidence>
<dbReference type="PANTHER" id="PTHR48107">
    <property type="entry name" value="NADPH-DEPENDENT ALDEHYDE REDUCTASE-LIKE PROTEIN, CHLOROPLASTIC-RELATED"/>
    <property type="match status" value="1"/>
</dbReference>
<dbReference type="InterPro" id="IPR002347">
    <property type="entry name" value="SDR_fam"/>
</dbReference>
<dbReference type="EMBL" id="FRCX01000009">
    <property type="protein sequence ID" value="SHN38285.1"/>
    <property type="molecule type" value="Genomic_DNA"/>
</dbReference>
<dbReference type="Gene3D" id="3.40.50.720">
    <property type="entry name" value="NAD(P)-binding Rossmann-like Domain"/>
    <property type="match status" value="1"/>
</dbReference>